<feature type="transmembrane region" description="Helical" evidence="7">
    <location>
        <begin position="87"/>
        <end position="111"/>
    </location>
</feature>
<comment type="caution">
    <text evidence="10">The sequence shown here is derived from an EMBL/GenBank/DDBJ whole genome shotgun (WGS) entry which is preliminary data.</text>
</comment>
<evidence type="ECO:0000256" key="2">
    <source>
        <dbReference type="ARBA" id="ARBA00022448"/>
    </source>
</evidence>
<feature type="transmembrane region" description="Helical" evidence="7">
    <location>
        <begin position="123"/>
        <end position="141"/>
    </location>
</feature>
<evidence type="ECO:0000256" key="7">
    <source>
        <dbReference type="RuleBase" id="RU363032"/>
    </source>
</evidence>
<dbReference type="EMBL" id="BAABGN010000009">
    <property type="protein sequence ID" value="GAA4425302.1"/>
    <property type="molecule type" value="Genomic_DNA"/>
</dbReference>
<dbReference type="SUPFAM" id="SSF161098">
    <property type="entry name" value="MetI-like"/>
    <property type="match status" value="1"/>
</dbReference>
<dbReference type="CDD" id="cd06261">
    <property type="entry name" value="TM_PBP2"/>
    <property type="match status" value="1"/>
</dbReference>
<evidence type="ECO:0000256" key="1">
    <source>
        <dbReference type="ARBA" id="ARBA00004651"/>
    </source>
</evidence>
<dbReference type="PANTHER" id="PTHR30151">
    <property type="entry name" value="ALKANE SULFONATE ABC TRANSPORTER-RELATED, MEMBRANE SUBUNIT"/>
    <property type="match status" value="1"/>
</dbReference>
<evidence type="ECO:0000313" key="11">
    <source>
        <dbReference type="Proteomes" id="UP001500622"/>
    </source>
</evidence>
<dbReference type="InterPro" id="IPR035906">
    <property type="entry name" value="MetI-like_sf"/>
</dbReference>
<feature type="transmembrane region" description="Helical" evidence="7">
    <location>
        <begin position="147"/>
        <end position="168"/>
    </location>
</feature>
<dbReference type="Proteomes" id="UP001500622">
    <property type="component" value="Unassembled WGS sequence"/>
</dbReference>
<keyword evidence="2 7" id="KW-0813">Transport</keyword>
<feature type="compositionally biased region" description="Low complexity" evidence="8">
    <location>
        <begin position="1"/>
        <end position="13"/>
    </location>
</feature>
<organism evidence="10 11">
    <name type="scientific">Georgenia halophila</name>
    <dbReference type="NCBI Taxonomy" id="620889"/>
    <lineage>
        <taxon>Bacteria</taxon>
        <taxon>Bacillati</taxon>
        <taxon>Actinomycetota</taxon>
        <taxon>Actinomycetes</taxon>
        <taxon>Micrococcales</taxon>
        <taxon>Bogoriellaceae</taxon>
        <taxon>Georgenia</taxon>
    </lineage>
</organism>
<accession>A0ABP8L9B2</accession>
<dbReference type="RefSeq" id="WP_345216387.1">
    <property type="nucleotide sequence ID" value="NZ_BAABGN010000009.1"/>
</dbReference>
<evidence type="ECO:0000256" key="6">
    <source>
        <dbReference type="ARBA" id="ARBA00023136"/>
    </source>
</evidence>
<dbReference type="PANTHER" id="PTHR30151:SF38">
    <property type="entry name" value="ALIPHATIC SULFONATES TRANSPORT PERMEASE PROTEIN SSUC-RELATED"/>
    <property type="match status" value="1"/>
</dbReference>
<dbReference type="InterPro" id="IPR000515">
    <property type="entry name" value="MetI-like"/>
</dbReference>
<evidence type="ECO:0000256" key="3">
    <source>
        <dbReference type="ARBA" id="ARBA00022475"/>
    </source>
</evidence>
<reference evidence="11" key="1">
    <citation type="journal article" date="2019" name="Int. J. Syst. Evol. Microbiol.">
        <title>The Global Catalogue of Microorganisms (GCM) 10K type strain sequencing project: providing services to taxonomists for standard genome sequencing and annotation.</title>
        <authorList>
            <consortium name="The Broad Institute Genomics Platform"/>
            <consortium name="The Broad Institute Genome Sequencing Center for Infectious Disease"/>
            <person name="Wu L."/>
            <person name="Ma J."/>
        </authorList>
    </citation>
    <scope>NUCLEOTIDE SEQUENCE [LARGE SCALE GENOMIC DNA]</scope>
    <source>
        <strain evidence="11">JCM 17810</strain>
    </source>
</reference>
<evidence type="ECO:0000256" key="8">
    <source>
        <dbReference type="SAM" id="MobiDB-lite"/>
    </source>
</evidence>
<feature type="region of interest" description="Disordered" evidence="8">
    <location>
        <begin position="1"/>
        <end position="22"/>
    </location>
</feature>
<dbReference type="PROSITE" id="PS50928">
    <property type="entry name" value="ABC_TM1"/>
    <property type="match status" value="1"/>
</dbReference>
<keyword evidence="11" id="KW-1185">Reference proteome</keyword>
<keyword evidence="3" id="KW-1003">Cell membrane</keyword>
<gene>
    <name evidence="10" type="ORF">GCM10023169_22860</name>
</gene>
<keyword evidence="4 7" id="KW-0812">Transmembrane</keyword>
<proteinExistence type="inferred from homology"/>
<dbReference type="Gene3D" id="1.10.3720.10">
    <property type="entry name" value="MetI-like"/>
    <property type="match status" value="1"/>
</dbReference>
<feature type="transmembrane region" description="Helical" evidence="7">
    <location>
        <begin position="32"/>
        <end position="50"/>
    </location>
</feature>
<feature type="transmembrane region" description="Helical" evidence="7">
    <location>
        <begin position="198"/>
        <end position="224"/>
    </location>
</feature>
<evidence type="ECO:0000313" key="10">
    <source>
        <dbReference type="EMBL" id="GAA4425302.1"/>
    </source>
</evidence>
<keyword evidence="5 7" id="KW-1133">Transmembrane helix</keyword>
<protein>
    <submittedName>
        <fullName evidence="10">ABC transporter permease</fullName>
    </submittedName>
</protein>
<dbReference type="Pfam" id="PF00528">
    <property type="entry name" value="BPD_transp_1"/>
    <property type="match status" value="1"/>
</dbReference>
<evidence type="ECO:0000256" key="5">
    <source>
        <dbReference type="ARBA" id="ARBA00022989"/>
    </source>
</evidence>
<feature type="domain" description="ABC transmembrane type-1" evidence="9">
    <location>
        <begin position="83"/>
        <end position="267"/>
    </location>
</feature>
<keyword evidence="6 7" id="KW-0472">Membrane</keyword>
<evidence type="ECO:0000259" key="9">
    <source>
        <dbReference type="PROSITE" id="PS50928"/>
    </source>
</evidence>
<comment type="subcellular location">
    <subcellularLocation>
        <location evidence="1 7">Cell membrane</location>
        <topology evidence="1 7">Multi-pass membrane protein</topology>
    </subcellularLocation>
</comment>
<name>A0ABP8L9B2_9MICO</name>
<comment type="similarity">
    <text evidence="7">Belongs to the binding-protein-dependent transport system permease family.</text>
</comment>
<sequence>MRAPAATAGMADAPPAPAPRRRIGGGAGGERAVLGLAGVATLVLLVELLPRTGVVDARFLPPFSEMLGALVERLGTSEFWVALSDTLVTWAIGLTIAMVAGIVLGIVIGSVDVLREATASTIEFLRPIPSVALIPLAVLLYGTGREATLLLVVYASFWQVIVQVLYGVQDVDPVARDTARSYRFSAWTQARTLIWPTALPYIVTGFRLAATVALILTVTGELIIGTPGIGRLLSVAQSSGAVASMYALVLVTGLLGVAVNLAARALERRILRWHPSVRRETAS</sequence>
<evidence type="ECO:0000256" key="4">
    <source>
        <dbReference type="ARBA" id="ARBA00022692"/>
    </source>
</evidence>
<feature type="transmembrane region" description="Helical" evidence="7">
    <location>
        <begin position="244"/>
        <end position="263"/>
    </location>
</feature>